<evidence type="ECO:0000313" key="2">
    <source>
        <dbReference type="Proteomes" id="UP001144978"/>
    </source>
</evidence>
<dbReference type="Proteomes" id="UP001144978">
    <property type="component" value="Unassembled WGS sequence"/>
</dbReference>
<evidence type="ECO:0000313" key="1">
    <source>
        <dbReference type="EMBL" id="KAJ2995957.1"/>
    </source>
</evidence>
<accession>A0ACC1PLR8</accession>
<proteinExistence type="predicted"/>
<keyword evidence="2" id="KW-1185">Reference proteome</keyword>
<protein>
    <submittedName>
        <fullName evidence="1">Uncharacterized protein</fullName>
    </submittedName>
</protein>
<sequence length="154" mass="17557">MPPGGERRLTIAFLVDERDLPHHRPGEVMLASISTQDERDTILCRLTRDAPTEDHHVVSRLIVLARDDQPGTYELVFKLAHFVGDGASGMNLARTFLDVLSLPPLSFLPPLEERLTMALPWEALNPTLKMSVPRQRWRRAIGKVIFLNMRRRLS</sequence>
<name>A0ACC1PLR8_9APHY</name>
<reference evidence="1" key="1">
    <citation type="submission" date="2022-08" db="EMBL/GenBank/DDBJ databases">
        <title>Genome Sequence of Pycnoporus sanguineus.</title>
        <authorList>
            <person name="Buettner E."/>
        </authorList>
    </citation>
    <scope>NUCLEOTIDE SEQUENCE</scope>
    <source>
        <strain evidence="1">CG-C14</strain>
    </source>
</reference>
<organism evidence="1 2">
    <name type="scientific">Trametes sanguinea</name>
    <dbReference type="NCBI Taxonomy" id="158606"/>
    <lineage>
        <taxon>Eukaryota</taxon>
        <taxon>Fungi</taxon>
        <taxon>Dikarya</taxon>
        <taxon>Basidiomycota</taxon>
        <taxon>Agaricomycotina</taxon>
        <taxon>Agaricomycetes</taxon>
        <taxon>Polyporales</taxon>
        <taxon>Polyporaceae</taxon>
        <taxon>Trametes</taxon>
    </lineage>
</organism>
<dbReference type="EMBL" id="JANSHE010002076">
    <property type="protein sequence ID" value="KAJ2995957.1"/>
    <property type="molecule type" value="Genomic_DNA"/>
</dbReference>
<comment type="caution">
    <text evidence="1">The sequence shown here is derived from an EMBL/GenBank/DDBJ whole genome shotgun (WGS) entry which is preliminary data.</text>
</comment>
<gene>
    <name evidence="1" type="ORF">NUW54_g7297</name>
</gene>